<evidence type="ECO:0000256" key="1">
    <source>
        <dbReference type="SAM" id="MobiDB-lite"/>
    </source>
</evidence>
<dbReference type="Proteomes" id="UP001432027">
    <property type="component" value="Unassembled WGS sequence"/>
</dbReference>
<gene>
    <name evidence="2" type="ORF">PENTCL1PPCAC_24179</name>
</gene>
<evidence type="ECO:0000313" key="2">
    <source>
        <dbReference type="EMBL" id="GMT02005.1"/>
    </source>
</evidence>
<feature type="non-terminal residue" evidence="2">
    <location>
        <position position="1"/>
    </location>
</feature>
<dbReference type="AlphaFoldDB" id="A0AAV5U6I1"/>
<proteinExistence type="predicted"/>
<reference evidence="2" key="1">
    <citation type="submission" date="2023-10" db="EMBL/GenBank/DDBJ databases">
        <title>Genome assembly of Pristionchus species.</title>
        <authorList>
            <person name="Yoshida K."/>
            <person name="Sommer R.J."/>
        </authorList>
    </citation>
    <scope>NUCLEOTIDE SEQUENCE</scope>
    <source>
        <strain evidence="2">RS0144</strain>
    </source>
</reference>
<name>A0AAV5U6I1_9BILA</name>
<feature type="non-terminal residue" evidence="2">
    <location>
        <position position="137"/>
    </location>
</feature>
<evidence type="ECO:0008006" key="4">
    <source>
        <dbReference type="Google" id="ProtNLM"/>
    </source>
</evidence>
<sequence length="137" mass="15135">AWRGTKHCSREQLTHPHAVTQQADSSADVEVERRREETIRIWTTYQDMVRSPDKQKARVAAFEQHLHLVKIGAAAGAPRMCDMQRSLLQHQQQNQAAAAAAAPPSAAPSSGITCEICDVARTDKNSYLLHLQSSHGL</sequence>
<accession>A0AAV5U6I1</accession>
<comment type="caution">
    <text evidence="2">The sequence shown here is derived from an EMBL/GenBank/DDBJ whole genome shotgun (WGS) entry which is preliminary data.</text>
</comment>
<protein>
    <recommendedName>
        <fullName evidence="4">C2H2-type domain-containing protein</fullName>
    </recommendedName>
</protein>
<dbReference type="EMBL" id="BTSX01000005">
    <property type="protein sequence ID" value="GMT02005.1"/>
    <property type="molecule type" value="Genomic_DNA"/>
</dbReference>
<feature type="region of interest" description="Disordered" evidence="1">
    <location>
        <begin position="1"/>
        <end position="29"/>
    </location>
</feature>
<keyword evidence="3" id="KW-1185">Reference proteome</keyword>
<evidence type="ECO:0000313" key="3">
    <source>
        <dbReference type="Proteomes" id="UP001432027"/>
    </source>
</evidence>
<organism evidence="2 3">
    <name type="scientific">Pristionchus entomophagus</name>
    <dbReference type="NCBI Taxonomy" id="358040"/>
    <lineage>
        <taxon>Eukaryota</taxon>
        <taxon>Metazoa</taxon>
        <taxon>Ecdysozoa</taxon>
        <taxon>Nematoda</taxon>
        <taxon>Chromadorea</taxon>
        <taxon>Rhabditida</taxon>
        <taxon>Rhabditina</taxon>
        <taxon>Diplogasteromorpha</taxon>
        <taxon>Diplogasteroidea</taxon>
        <taxon>Neodiplogasteridae</taxon>
        <taxon>Pristionchus</taxon>
    </lineage>
</organism>